<dbReference type="Proteomes" id="UP000000611">
    <property type="component" value="Chromosome"/>
</dbReference>
<dbReference type="HOGENOM" id="CLU_064298_0_0_12"/>
<reference evidence="1 2" key="1">
    <citation type="journal article" date="2008" name="PLoS Genet.">
        <title>The genome of Borrelia recurrentis, the agent of deadly louse-borne relapsing fever, is a degraded subset of tick-borne Borrelia duttonii.</title>
        <authorList>
            <person name="Lescot M."/>
            <person name="Audic S."/>
            <person name="Robert C."/>
            <person name="Nguyen T.T."/>
            <person name="Blanc G."/>
            <person name="Cutler S.J."/>
            <person name="Wincker P."/>
            <person name="Couloux A."/>
            <person name="Claverie J.-M."/>
            <person name="Raoult D."/>
            <person name="Drancourt M."/>
        </authorList>
    </citation>
    <scope>NUCLEOTIDE SEQUENCE [LARGE SCALE GENOMIC DNA]</scope>
    <source>
        <strain evidence="1 2">Ly</strain>
    </source>
</reference>
<dbReference type="InterPro" id="IPR014127">
    <property type="entry name" value="CHP02757"/>
</dbReference>
<dbReference type="eggNOG" id="COG0177">
    <property type="taxonomic scope" value="Bacteria"/>
</dbReference>
<protein>
    <submittedName>
        <fullName evidence="1">Uncharacterized conserved protein</fullName>
    </submittedName>
</protein>
<accession>B5RM82</accession>
<organism evidence="1 2">
    <name type="scientific">Borrelia duttonii (strain Ly)</name>
    <dbReference type="NCBI Taxonomy" id="412419"/>
    <lineage>
        <taxon>Bacteria</taxon>
        <taxon>Pseudomonadati</taxon>
        <taxon>Spirochaetota</taxon>
        <taxon>Spirochaetia</taxon>
        <taxon>Spirochaetales</taxon>
        <taxon>Borreliaceae</taxon>
        <taxon>Borrelia</taxon>
    </lineage>
</organism>
<keyword evidence="2" id="KW-1185">Reference proteome</keyword>
<proteinExistence type="predicted"/>
<gene>
    <name evidence="1" type="ordered locus">BDU_527</name>
</gene>
<evidence type="ECO:0000313" key="2">
    <source>
        <dbReference type="Proteomes" id="UP000000611"/>
    </source>
</evidence>
<dbReference type="AlphaFoldDB" id="B5RM82"/>
<dbReference type="Pfam" id="PF09674">
    <property type="entry name" value="DUF2400"/>
    <property type="match status" value="1"/>
</dbReference>
<sequence>MRMQKNKDNISEILEFIYSKYNKREFVHPDPLEFLYKYTEKEDIELVGLISSSLALGRVERILSAIEYILKPLGKQPSKTLKTFTRKDLNEIYKDFTYRFFTTEDIVKLLMSIKTIKEKYLSIENLFHNIYKKNKNFIASLDELITQMENVNKEPFGMILPKPSKGSACKRLFLFLRWMIRKDNVDLGIWNKINPSNLIIPMDTHMRDISAKLFNLQNTKNVSLKRAIEVTKYFLKQNKDDPVKYDFSLTRFGINKSFNKKELFTNIFNFKTNDFL</sequence>
<dbReference type="KEGG" id="bdu:BDU_527"/>
<dbReference type="EMBL" id="CP000976">
    <property type="protein sequence ID" value="ACH93468.1"/>
    <property type="molecule type" value="Genomic_DNA"/>
</dbReference>
<dbReference type="STRING" id="412419.BDU_527"/>
<dbReference type="NCBIfam" id="TIGR02757">
    <property type="entry name" value="TIGR02757 family protein"/>
    <property type="match status" value="1"/>
</dbReference>
<name>B5RM82_BORDL</name>
<evidence type="ECO:0000313" key="1">
    <source>
        <dbReference type="EMBL" id="ACH93468.1"/>
    </source>
</evidence>